<evidence type="ECO:0000313" key="2">
    <source>
        <dbReference type="Proteomes" id="UP000204095"/>
    </source>
</evidence>
<protein>
    <submittedName>
        <fullName evidence="1">Uncharacterized protein n483R</fullName>
    </submittedName>
</protein>
<sequence>MEPLCIYEVNILFRTGRLLALLHFYANKLGLGLLGNDDGFATDHDFLGRVNLLHNALVEAHTIVDTGFAEDDVLVALGGGLACGNARRATGESANCLAGGVL</sequence>
<name>A7J7I7_PBCVF</name>
<reference evidence="1 2" key="1">
    <citation type="journal article" date="2007" name="Virology">
        <title>Sequence and annotation of the 314-kb MT325 and the 321-kb FR483 viruses that infect Chlorella Pbi.</title>
        <authorList>
            <person name="Fitzgerald L.A."/>
            <person name="Graves M.V."/>
            <person name="Li X."/>
            <person name="Feldblyum T."/>
            <person name="Hartigan J."/>
            <person name="Van Etten J.L."/>
        </authorList>
    </citation>
    <scope>NUCLEOTIDE SEQUENCE [LARGE SCALE GENOMIC DNA]</scope>
    <source>
        <strain evidence="1 2">FR483</strain>
    </source>
</reference>
<dbReference type="GeneID" id="5469917"/>
<dbReference type="RefSeq" id="YP_001426115.1">
    <property type="nucleotide sequence ID" value="NC_008603.1"/>
</dbReference>
<evidence type="ECO:0000313" key="1">
    <source>
        <dbReference type="EMBL" id="ABT15768.1"/>
    </source>
</evidence>
<dbReference type="EMBL" id="DQ890022">
    <property type="protein sequence ID" value="ABT15768.1"/>
    <property type="molecule type" value="Genomic_DNA"/>
</dbReference>
<dbReference type="Proteomes" id="UP000204095">
    <property type="component" value="Segment"/>
</dbReference>
<accession>A7J7I7</accession>
<organismHost>
    <name type="scientific">Paramecium bursaria</name>
    <dbReference type="NCBI Taxonomy" id="74790"/>
</organismHost>
<proteinExistence type="predicted"/>
<gene>
    <name evidence="1" type="primary">n483R</name>
    <name evidence="1" type="ORF">FR483_n483R</name>
</gene>
<organism evidence="1 2">
    <name type="scientific">Paramecium bursaria Chlorella virus FR483</name>
    <name type="common">PBCV-FR483</name>
    <dbReference type="NCBI Taxonomy" id="399781"/>
    <lineage>
        <taxon>Viruses</taxon>
        <taxon>Varidnaviria</taxon>
        <taxon>Bamfordvirae</taxon>
        <taxon>Nucleocytoviricota</taxon>
        <taxon>Megaviricetes</taxon>
        <taxon>Algavirales</taxon>
        <taxon>Phycodnaviridae</taxon>
        <taxon>Chlorovirus</taxon>
        <taxon>Chlorovirus conductrix</taxon>
        <taxon>Paramecium bursaria Chlorella virus A1</taxon>
    </lineage>
</organism>
<dbReference type="KEGG" id="vg:5469917"/>